<dbReference type="GO" id="GO:0003676">
    <property type="term" value="F:nucleic acid binding"/>
    <property type="evidence" value="ECO:0007669"/>
    <property type="project" value="UniProtKB-UniRule"/>
</dbReference>
<dbReference type="InterPro" id="IPR001374">
    <property type="entry name" value="R3H_dom"/>
</dbReference>
<sequence length="37" mass="3943">MTPFERKIVHDAVAAVEGVSSESEGVEPNRHVVVVPA</sequence>
<organism evidence="2 3">
    <name type="scientific">Nocardia cerradoensis</name>
    <dbReference type="NCBI Taxonomy" id="85688"/>
    <lineage>
        <taxon>Bacteria</taxon>
        <taxon>Bacillati</taxon>
        <taxon>Actinomycetota</taxon>
        <taxon>Actinomycetes</taxon>
        <taxon>Mycobacteriales</taxon>
        <taxon>Nocardiaceae</taxon>
        <taxon>Nocardia</taxon>
    </lineage>
</organism>
<accession>A0A231GSI9</accession>
<keyword evidence="3" id="KW-1185">Reference proteome</keyword>
<protein>
    <recommendedName>
        <fullName evidence="1">R3H domain-containing protein</fullName>
    </recommendedName>
</protein>
<reference evidence="2 3" key="1">
    <citation type="submission" date="2017-07" db="EMBL/GenBank/DDBJ databases">
        <title>First draft Genome Sequence of Nocardia cerradoensis isolated from human infection.</title>
        <authorList>
            <person name="Carrasco G."/>
        </authorList>
    </citation>
    <scope>NUCLEOTIDE SEQUENCE [LARGE SCALE GENOMIC DNA]</scope>
    <source>
        <strain evidence="2 3">CNM20130759</strain>
    </source>
</reference>
<evidence type="ECO:0000313" key="2">
    <source>
        <dbReference type="EMBL" id="OXR39574.1"/>
    </source>
</evidence>
<comment type="caution">
    <text evidence="2">The sequence shown here is derived from an EMBL/GenBank/DDBJ whole genome shotgun (WGS) entry which is preliminary data.</text>
</comment>
<dbReference type="Pfam" id="PF01424">
    <property type="entry name" value="R3H"/>
    <property type="match status" value="1"/>
</dbReference>
<dbReference type="PROSITE" id="PS51061">
    <property type="entry name" value="R3H"/>
    <property type="match status" value="1"/>
</dbReference>
<evidence type="ECO:0000313" key="3">
    <source>
        <dbReference type="Proteomes" id="UP000215506"/>
    </source>
</evidence>
<proteinExistence type="predicted"/>
<dbReference type="Gene3D" id="3.30.1370.50">
    <property type="entry name" value="R3H-like domain"/>
    <property type="match status" value="1"/>
</dbReference>
<feature type="domain" description="R3H" evidence="1">
    <location>
        <begin position="1"/>
        <end position="37"/>
    </location>
</feature>
<dbReference type="SUPFAM" id="SSF82708">
    <property type="entry name" value="R3H domain"/>
    <property type="match status" value="1"/>
</dbReference>
<dbReference type="Proteomes" id="UP000215506">
    <property type="component" value="Unassembled WGS sequence"/>
</dbReference>
<name>A0A231GSI9_9NOCA</name>
<dbReference type="InterPro" id="IPR036867">
    <property type="entry name" value="R3H_dom_sf"/>
</dbReference>
<evidence type="ECO:0000259" key="1">
    <source>
        <dbReference type="PROSITE" id="PS51061"/>
    </source>
</evidence>
<gene>
    <name evidence="2" type="ORF">B7C42_08358</name>
</gene>
<dbReference type="EMBL" id="NGAF01000326">
    <property type="protein sequence ID" value="OXR39574.1"/>
    <property type="molecule type" value="Genomic_DNA"/>
</dbReference>
<dbReference type="AlphaFoldDB" id="A0A231GSI9"/>